<reference evidence="1 2" key="1">
    <citation type="journal article" date="2013" name="Genome Announc.">
        <title>Draft Genome Sequence of Helicobacter fennelliae Strain MRY12-0050, Isolated from a Bacteremia Patient.</title>
        <authorList>
            <person name="Rimbara E."/>
            <person name="Matsui M."/>
            <person name="Mori S."/>
            <person name="Suzuki S."/>
            <person name="Suzuki M."/>
            <person name="Kim H."/>
            <person name="Sekizuka T."/>
            <person name="Kuroda M."/>
            <person name="Shibayama K."/>
        </authorList>
    </citation>
    <scope>NUCLEOTIDE SEQUENCE [LARGE SCALE GENOMIC DNA]</scope>
    <source>
        <strain evidence="1 2">MRY12-0050</strain>
    </source>
</reference>
<sequence length="38" mass="4269">MLRPVVLAMTSLPPQLRARFILGGNPRIHKQNLDSVKT</sequence>
<accession>T1D245</accession>
<evidence type="ECO:0000313" key="2">
    <source>
        <dbReference type="Proteomes" id="UP000018143"/>
    </source>
</evidence>
<protein>
    <submittedName>
        <fullName evidence="1">Uncharacterized protein</fullName>
    </submittedName>
</protein>
<comment type="caution">
    <text evidence="1">The sequence shown here is derived from an EMBL/GenBank/DDBJ whole genome shotgun (WGS) entry which is preliminary data.</text>
</comment>
<organism evidence="1 2">
    <name type="scientific">Helicobacter fennelliae MRY12-0050</name>
    <dbReference type="NCBI Taxonomy" id="1325130"/>
    <lineage>
        <taxon>Bacteria</taxon>
        <taxon>Pseudomonadati</taxon>
        <taxon>Campylobacterota</taxon>
        <taxon>Epsilonproteobacteria</taxon>
        <taxon>Campylobacterales</taxon>
        <taxon>Helicobacteraceae</taxon>
        <taxon>Helicobacter</taxon>
    </lineage>
</organism>
<keyword evidence="2" id="KW-1185">Reference proteome</keyword>
<proteinExistence type="predicted"/>
<dbReference type="Proteomes" id="UP000018143">
    <property type="component" value="Unassembled WGS sequence"/>
</dbReference>
<dbReference type="EMBL" id="BASD01000018">
    <property type="protein sequence ID" value="GAD19301.1"/>
    <property type="molecule type" value="Genomic_DNA"/>
</dbReference>
<name>T1D245_9HELI</name>
<dbReference type="AlphaFoldDB" id="T1D245"/>
<evidence type="ECO:0000313" key="1">
    <source>
        <dbReference type="EMBL" id="GAD19301.1"/>
    </source>
</evidence>
<gene>
    <name evidence="1" type="ORF">HFN_0432</name>
</gene>